<dbReference type="Gene3D" id="3.30.40.10">
    <property type="entry name" value="Zinc/RING finger domain, C3HC4 (zinc finger)"/>
    <property type="match status" value="1"/>
</dbReference>
<evidence type="ECO:0000256" key="3">
    <source>
        <dbReference type="ARBA" id="ARBA00004906"/>
    </source>
</evidence>
<dbReference type="RefSeq" id="XP_035789716.1">
    <property type="nucleotide sequence ID" value="XM_035933823.1"/>
</dbReference>
<comment type="similarity">
    <text evidence="12">Belongs to the Hakai family.</text>
</comment>
<keyword evidence="10" id="KW-0862">Zinc</keyword>
<dbReference type="EnsemblMetazoa" id="AALB006438-RA">
    <property type="protein sequence ID" value="AALB006438-PA"/>
    <property type="gene ID" value="AALB006438"/>
</dbReference>
<dbReference type="VEuPathDB" id="VectorBase:AALB006438"/>
<evidence type="ECO:0000256" key="5">
    <source>
        <dbReference type="ARBA" id="ARBA00022473"/>
    </source>
</evidence>
<reference evidence="15" key="2">
    <citation type="submission" date="2022-08" db="UniProtKB">
        <authorList>
            <consortium name="EnsemblMetazoa"/>
        </authorList>
    </citation>
    <scope>IDENTIFICATION</scope>
    <source>
        <strain evidence="15">STECLA/ALBI9_A</strain>
    </source>
</reference>
<dbReference type="GO" id="GO:0030155">
    <property type="term" value="P:regulation of cell adhesion"/>
    <property type="evidence" value="ECO:0007669"/>
    <property type="project" value="TreeGrafter"/>
</dbReference>
<protein>
    <recommendedName>
        <fullName evidence="13">E3 ubiquitin-protein ligase Hakai</fullName>
        <ecNumber evidence="4">2.3.2.27</ecNumber>
    </recommendedName>
</protein>
<organism evidence="15 16">
    <name type="scientific">Anopheles albimanus</name>
    <name type="common">New world malaria mosquito</name>
    <dbReference type="NCBI Taxonomy" id="7167"/>
    <lineage>
        <taxon>Eukaryota</taxon>
        <taxon>Metazoa</taxon>
        <taxon>Ecdysozoa</taxon>
        <taxon>Arthropoda</taxon>
        <taxon>Hexapoda</taxon>
        <taxon>Insecta</taxon>
        <taxon>Pterygota</taxon>
        <taxon>Neoptera</taxon>
        <taxon>Endopterygota</taxon>
        <taxon>Diptera</taxon>
        <taxon>Nematocera</taxon>
        <taxon>Culicoidea</taxon>
        <taxon>Culicidae</taxon>
        <taxon>Anophelinae</taxon>
        <taxon>Anopheles</taxon>
    </lineage>
</organism>
<sequence>MDSEDGGTAKKSGRGRGRARGTRSRGRGRGRGRGKKASRVISSDEEEELASPEPEKEIAEEIPAEKVSSGKQQRQVEVEVIKEPPAPPPTTLNPISEPEPGLTPTTTSIPLIIDMEADISQLEAPTFTTISRGPPEPMVRLNWNHKVNLIGEKVLNPMIYCCDQCDKPILVYGRMIPCKHVFCLRCARSETLKMCPRCKEKVVRVEQTALGTVFMCTHGGTRYGNTGCRRTYLSQRDLQAHINHRHITNPPPSEQTVVAATVPPQQQQQQQQQQQLSQLELSPRSKMMLEKGAPATVSNGMSMRKNSGSNEFDTYSYNYSTSSNSTNVYSTNHSGSSGTQHSQSSIGVTQPSRTGYSPYGQQASPQHSVVSSQATLGSSSLWMQSSSQYYR</sequence>
<dbReference type="PANTHER" id="PTHR13480:SF0">
    <property type="entry name" value="E3 UBIQUITIN-PROTEIN LIGASE HAKAI"/>
    <property type="match status" value="1"/>
</dbReference>
<keyword evidence="6" id="KW-0808">Transferase</keyword>
<evidence type="ECO:0000256" key="11">
    <source>
        <dbReference type="ARBA" id="ARBA00023242"/>
    </source>
</evidence>
<keyword evidence="11" id="KW-0539">Nucleus</keyword>
<comment type="catalytic activity">
    <reaction evidence="1">
        <text>S-ubiquitinyl-[E2 ubiquitin-conjugating enzyme]-L-cysteine + [acceptor protein]-L-lysine = [E2 ubiquitin-conjugating enzyme]-L-cysteine + N(6)-ubiquitinyl-[acceptor protein]-L-lysine.</text>
        <dbReference type="EC" id="2.3.2.27"/>
    </reaction>
</comment>
<dbReference type="InterPro" id="IPR040383">
    <property type="entry name" value="HAKAI/CBLL2"/>
</dbReference>
<dbReference type="PROSITE" id="PS00518">
    <property type="entry name" value="ZF_RING_1"/>
    <property type="match status" value="1"/>
</dbReference>
<reference evidence="15 16" key="1">
    <citation type="journal article" date="2017" name="G3 (Bethesda)">
        <title>The Physical Genome Mapping of Anopheles albimanus Corrected Scaffold Misassemblies and Identified Interarm Rearrangements in Genus Anopheles.</title>
        <authorList>
            <person name="Artemov G.N."/>
            <person name="Peery A.N."/>
            <person name="Jiang X."/>
            <person name="Tu Z."/>
            <person name="Stegniy V.N."/>
            <person name="Sharakhova M.V."/>
            <person name="Sharakhov I.V."/>
        </authorList>
    </citation>
    <scope>NUCLEOTIDE SEQUENCE [LARGE SCALE GENOMIC DNA]</scope>
    <source>
        <strain evidence="15 16">ALBI9_A</strain>
    </source>
</reference>
<evidence type="ECO:0000256" key="1">
    <source>
        <dbReference type="ARBA" id="ARBA00000900"/>
    </source>
</evidence>
<feature type="region of interest" description="Disordered" evidence="14">
    <location>
        <begin position="1"/>
        <end position="103"/>
    </location>
</feature>
<keyword evidence="16" id="KW-1185">Reference proteome</keyword>
<dbReference type="FunFam" id="3.30.40.10:FF:000432">
    <property type="entry name" value="E3 ubiquitin-protein ligase Hakai"/>
    <property type="match status" value="1"/>
</dbReference>
<comment type="pathway">
    <text evidence="3">Protein modification; protein ubiquitination.</text>
</comment>
<dbReference type="GO" id="GO:0061630">
    <property type="term" value="F:ubiquitin protein ligase activity"/>
    <property type="evidence" value="ECO:0007669"/>
    <property type="project" value="UniProtKB-EC"/>
</dbReference>
<dbReference type="GO" id="GO:0016567">
    <property type="term" value="P:protein ubiquitination"/>
    <property type="evidence" value="ECO:0007669"/>
    <property type="project" value="InterPro"/>
</dbReference>
<dbReference type="CDD" id="cd16508">
    <property type="entry name" value="RING-HC_HAKAI-like"/>
    <property type="match status" value="1"/>
</dbReference>
<evidence type="ECO:0000313" key="16">
    <source>
        <dbReference type="Proteomes" id="UP000069272"/>
    </source>
</evidence>
<keyword evidence="9" id="KW-0833">Ubl conjugation pathway</keyword>
<feature type="compositionally biased region" description="Low complexity" evidence="14">
    <location>
        <begin position="328"/>
        <end position="345"/>
    </location>
</feature>
<dbReference type="VEuPathDB" id="VectorBase:AALB20_036663"/>
<dbReference type="GO" id="GO:0008270">
    <property type="term" value="F:zinc ion binding"/>
    <property type="evidence" value="ECO:0007669"/>
    <property type="project" value="UniProtKB-KW"/>
</dbReference>
<dbReference type="InterPro" id="IPR017907">
    <property type="entry name" value="Znf_RING_CS"/>
</dbReference>
<proteinExistence type="inferred from homology"/>
<evidence type="ECO:0000256" key="2">
    <source>
        <dbReference type="ARBA" id="ARBA00004123"/>
    </source>
</evidence>
<dbReference type="Proteomes" id="UP000069272">
    <property type="component" value="Chromosome X"/>
</dbReference>
<evidence type="ECO:0000256" key="14">
    <source>
        <dbReference type="SAM" id="MobiDB-lite"/>
    </source>
</evidence>
<evidence type="ECO:0000256" key="13">
    <source>
        <dbReference type="ARBA" id="ARBA00041081"/>
    </source>
</evidence>
<evidence type="ECO:0000256" key="10">
    <source>
        <dbReference type="ARBA" id="ARBA00022833"/>
    </source>
</evidence>
<evidence type="ECO:0000313" key="15">
    <source>
        <dbReference type="EnsemblMetazoa" id="AALB006438-PA"/>
    </source>
</evidence>
<dbReference type="KEGG" id="aali:118465503"/>
<feature type="compositionally biased region" description="Basic residues" evidence="14">
    <location>
        <begin position="11"/>
        <end position="38"/>
    </location>
</feature>
<dbReference type="AlphaFoldDB" id="A0A182FIU3"/>
<dbReference type="Pfam" id="PF18408">
    <property type="entry name" value="zf_Hakai"/>
    <property type="match status" value="1"/>
</dbReference>
<evidence type="ECO:0000256" key="8">
    <source>
        <dbReference type="ARBA" id="ARBA00022771"/>
    </source>
</evidence>
<dbReference type="PROSITE" id="PS50089">
    <property type="entry name" value="ZF_RING_2"/>
    <property type="match status" value="1"/>
</dbReference>
<evidence type="ECO:0000256" key="7">
    <source>
        <dbReference type="ARBA" id="ARBA00022723"/>
    </source>
</evidence>
<evidence type="ECO:0000256" key="9">
    <source>
        <dbReference type="ARBA" id="ARBA00022786"/>
    </source>
</evidence>
<name>A0A182FIU3_ANOAL</name>
<dbReference type="InterPro" id="IPR040380">
    <property type="entry name" value="HAKAI-like_RING-HC"/>
</dbReference>
<keyword evidence="7" id="KW-0479">Metal-binding</keyword>
<accession>A0A182FIU3</accession>
<evidence type="ECO:0000256" key="6">
    <source>
        <dbReference type="ARBA" id="ARBA00022679"/>
    </source>
</evidence>
<evidence type="ECO:0000256" key="12">
    <source>
        <dbReference type="ARBA" id="ARBA00038499"/>
    </source>
</evidence>
<dbReference type="Gene3D" id="6.10.140.2210">
    <property type="match status" value="1"/>
</dbReference>
<dbReference type="GeneID" id="118465503"/>
<dbReference type="InterPro" id="IPR041042">
    <property type="entry name" value="Znf_Hakai"/>
</dbReference>
<dbReference type="InterPro" id="IPR013083">
    <property type="entry name" value="Znf_RING/FYVE/PHD"/>
</dbReference>
<dbReference type="STRING" id="7167.A0A182FIU3"/>
<comment type="subcellular location">
    <subcellularLocation>
        <location evidence="2">Nucleus</location>
    </subcellularLocation>
</comment>
<dbReference type="InterPro" id="IPR001841">
    <property type="entry name" value="Znf_RING"/>
</dbReference>
<keyword evidence="8" id="KW-0863">Zinc-finger</keyword>
<dbReference type="EC" id="2.3.2.27" evidence="4"/>
<feature type="region of interest" description="Disordered" evidence="14">
    <location>
        <begin position="328"/>
        <end position="371"/>
    </location>
</feature>
<dbReference type="GO" id="GO:0005634">
    <property type="term" value="C:nucleus"/>
    <property type="evidence" value="ECO:0007669"/>
    <property type="project" value="UniProtKB-SubCell"/>
</dbReference>
<keyword evidence="5" id="KW-0217">Developmental protein</keyword>
<evidence type="ECO:0000256" key="4">
    <source>
        <dbReference type="ARBA" id="ARBA00012483"/>
    </source>
</evidence>
<feature type="compositionally biased region" description="Polar residues" evidence="14">
    <location>
        <begin position="346"/>
        <end position="371"/>
    </location>
</feature>
<dbReference type="PANTHER" id="PTHR13480">
    <property type="entry name" value="E3 UBIQUITIN-PROTEIN LIGASE HAKAI-RELATED"/>
    <property type="match status" value="1"/>
</dbReference>
<dbReference type="OrthoDB" id="547746at2759"/>